<dbReference type="EMBL" id="GEDG01020081">
    <property type="protein sequence ID" value="JAP19414.1"/>
    <property type="molecule type" value="Transcribed_RNA"/>
</dbReference>
<sequence>CFQHLLTTTGQNRTLLTKKYQRSLVFGIWLERVCVLVIQLRLIRWRSHVTCKLRSKSPFSQDCCIWGPSQKPKNRVIGPES</sequence>
<accession>A0A0V0HIQ6</accession>
<feature type="non-terminal residue" evidence="1">
    <location>
        <position position="1"/>
    </location>
</feature>
<reference evidence="1" key="1">
    <citation type="submission" date="2015-12" db="EMBL/GenBank/DDBJ databases">
        <title>Gene expression during late stages of embryo sac development: a critical building block for successful pollen-pistil interactions.</title>
        <authorList>
            <person name="Liu Y."/>
            <person name="Joly V."/>
            <person name="Sabar M."/>
            <person name="Matton D.P."/>
        </authorList>
    </citation>
    <scope>NUCLEOTIDE SEQUENCE</scope>
</reference>
<evidence type="ECO:0000313" key="1">
    <source>
        <dbReference type="EMBL" id="JAP19414.1"/>
    </source>
</evidence>
<proteinExistence type="predicted"/>
<protein>
    <submittedName>
        <fullName evidence="1">Putative ovule protein</fullName>
    </submittedName>
</protein>
<organism evidence="1">
    <name type="scientific">Solanum chacoense</name>
    <name type="common">Chaco potato</name>
    <dbReference type="NCBI Taxonomy" id="4108"/>
    <lineage>
        <taxon>Eukaryota</taxon>
        <taxon>Viridiplantae</taxon>
        <taxon>Streptophyta</taxon>
        <taxon>Embryophyta</taxon>
        <taxon>Tracheophyta</taxon>
        <taxon>Spermatophyta</taxon>
        <taxon>Magnoliopsida</taxon>
        <taxon>eudicotyledons</taxon>
        <taxon>Gunneridae</taxon>
        <taxon>Pentapetalae</taxon>
        <taxon>asterids</taxon>
        <taxon>lamiids</taxon>
        <taxon>Solanales</taxon>
        <taxon>Solanaceae</taxon>
        <taxon>Solanoideae</taxon>
        <taxon>Solaneae</taxon>
        <taxon>Solanum</taxon>
    </lineage>
</organism>
<dbReference type="AlphaFoldDB" id="A0A0V0HIQ6"/>
<name>A0A0V0HIQ6_SOLCH</name>